<reference evidence="1 2" key="1">
    <citation type="submission" date="2018-02" db="EMBL/GenBank/DDBJ databases">
        <title>Genome sequence of the basidiomycete white-rot fungus Phlebia centrifuga.</title>
        <authorList>
            <person name="Granchi Z."/>
            <person name="Peng M."/>
            <person name="de Vries R.P."/>
            <person name="Hilden K."/>
            <person name="Makela M.R."/>
            <person name="Grigoriev I."/>
            <person name="Riley R."/>
        </authorList>
    </citation>
    <scope>NUCLEOTIDE SEQUENCE [LARGE SCALE GENOMIC DNA]</scope>
    <source>
        <strain evidence="1 2">FBCC195</strain>
    </source>
</reference>
<proteinExistence type="predicted"/>
<dbReference type="EMBL" id="MLYV02000712">
    <property type="protein sequence ID" value="PSR78983.1"/>
    <property type="molecule type" value="Genomic_DNA"/>
</dbReference>
<sequence length="108" mass="12345">MPESVREQGIMVNPDSPSIDGDWLFYLSSVHKSQSLRARRRLWAIGEEIFRAVAEHRVGSEYDYVVSPDGQEQVPKSKTKKALEDSLADPVAVQLREMILSDRNNFRL</sequence>
<dbReference type="OrthoDB" id="3249754at2759"/>
<dbReference type="AlphaFoldDB" id="A0A2R6NX56"/>
<gene>
    <name evidence="1" type="ORF">PHLCEN_2v7170</name>
</gene>
<evidence type="ECO:0000313" key="2">
    <source>
        <dbReference type="Proteomes" id="UP000186601"/>
    </source>
</evidence>
<organism evidence="1 2">
    <name type="scientific">Hermanssonia centrifuga</name>
    <dbReference type="NCBI Taxonomy" id="98765"/>
    <lineage>
        <taxon>Eukaryota</taxon>
        <taxon>Fungi</taxon>
        <taxon>Dikarya</taxon>
        <taxon>Basidiomycota</taxon>
        <taxon>Agaricomycotina</taxon>
        <taxon>Agaricomycetes</taxon>
        <taxon>Polyporales</taxon>
        <taxon>Meruliaceae</taxon>
        <taxon>Hermanssonia</taxon>
    </lineage>
</organism>
<keyword evidence="2" id="KW-1185">Reference proteome</keyword>
<comment type="caution">
    <text evidence="1">The sequence shown here is derived from an EMBL/GenBank/DDBJ whole genome shotgun (WGS) entry which is preliminary data.</text>
</comment>
<protein>
    <submittedName>
        <fullName evidence="1">Uncharacterized protein</fullName>
    </submittedName>
</protein>
<evidence type="ECO:0000313" key="1">
    <source>
        <dbReference type="EMBL" id="PSR78983.1"/>
    </source>
</evidence>
<accession>A0A2R6NX56</accession>
<name>A0A2R6NX56_9APHY</name>
<dbReference type="Proteomes" id="UP000186601">
    <property type="component" value="Unassembled WGS sequence"/>
</dbReference>